<sequence>MKRTGESKVVSDASFGRHGAAMSVLLAATALSLSLLSVDAWGAAEGVKTESIIPPEATKVEHDPEYFGDDPSYEDKPYDPQAQFEIYGAKRPAPTPRPLLELGRPQYTEGPFQPGINIIGERNLVFPALAIYGDVKTAVEYNDNGNDERGQIAIDANLDIDLKLTGTERIHALVEPFDRDGNATRYEFFGDDEDGGEEQINGNIEALFFEGDIGQIASGLMGKDAGFDLPVAFGLMPMIFQNGVWVDEIFTGAAFTIPAKNSPALTISNMDFTFFGGWDNVENPAILDGNGKRAKHNLDVYGVAGFVEAMEGYWEFGYGRLEGHDGFDDQSFNSLTVAFSKRYNRWLSNSARAIWTFGQDRDNGADQTADGFVLLVENSLITHLPSTLIPYANFFIGFDRPQPLTDNTGLLKNTGITFENPGITNFPKLNDSAQDAYGGAIGIQYLFDLHQQIVVEAATSQRLGGFSANRAVPDDEYAIGFRYQLPISPAWIVRADGIYGWRTDNEDIRGARLELRRKF</sequence>
<evidence type="ECO:0008006" key="3">
    <source>
        <dbReference type="Google" id="ProtNLM"/>
    </source>
</evidence>
<dbReference type="EMBL" id="SADE01000001">
    <property type="protein sequence ID" value="RVU39546.1"/>
    <property type="molecule type" value="Genomic_DNA"/>
</dbReference>
<keyword evidence="2" id="KW-1185">Reference proteome</keyword>
<gene>
    <name evidence="1" type="ORF">EOI86_10050</name>
</gene>
<dbReference type="RefSeq" id="WP_127764917.1">
    <property type="nucleotide sequence ID" value="NZ_SADE01000001.1"/>
</dbReference>
<comment type="caution">
    <text evidence="1">The sequence shown here is derived from an EMBL/GenBank/DDBJ whole genome shotgun (WGS) entry which is preliminary data.</text>
</comment>
<protein>
    <recommendedName>
        <fullName evidence="3">Porin</fullName>
    </recommendedName>
</protein>
<accession>A0A437QYH2</accession>
<name>A0A437QYH2_9PROT</name>
<dbReference type="OrthoDB" id="7928618at2"/>
<organism evidence="1 2">
    <name type="scientific">Hwanghaeella grinnelliae</name>
    <dbReference type="NCBI Taxonomy" id="2500179"/>
    <lineage>
        <taxon>Bacteria</taxon>
        <taxon>Pseudomonadati</taxon>
        <taxon>Pseudomonadota</taxon>
        <taxon>Alphaproteobacteria</taxon>
        <taxon>Rhodospirillales</taxon>
        <taxon>Rhodospirillaceae</taxon>
        <taxon>Hwanghaeella</taxon>
    </lineage>
</organism>
<dbReference type="Proteomes" id="UP000287447">
    <property type="component" value="Unassembled WGS sequence"/>
</dbReference>
<proteinExistence type="predicted"/>
<evidence type="ECO:0000313" key="1">
    <source>
        <dbReference type="EMBL" id="RVU39546.1"/>
    </source>
</evidence>
<dbReference type="AlphaFoldDB" id="A0A437QYH2"/>
<evidence type="ECO:0000313" key="2">
    <source>
        <dbReference type="Proteomes" id="UP000287447"/>
    </source>
</evidence>
<reference evidence="2" key="1">
    <citation type="submission" date="2019-01" db="EMBL/GenBank/DDBJ databases">
        <title>Gri0909 isolated from a small marine red alga.</title>
        <authorList>
            <person name="Kim J."/>
            <person name="Jeong S.E."/>
            <person name="Jeon C.O."/>
        </authorList>
    </citation>
    <scope>NUCLEOTIDE SEQUENCE [LARGE SCALE GENOMIC DNA]</scope>
    <source>
        <strain evidence="2">Gri0909</strain>
    </source>
</reference>